<evidence type="ECO:0000313" key="2">
    <source>
        <dbReference type="Proteomes" id="UP000077248"/>
    </source>
</evidence>
<evidence type="ECO:0008006" key="3">
    <source>
        <dbReference type="Google" id="ProtNLM"/>
    </source>
</evidence>
<dbReference type="RefSeq" id="XP_018390507.1">
    <property type="nucleotide sequence ID" value="XM_018527954.1"/>
</dbReference>
<dbReference type="GeneID" id="29113548"/>
<protein>
    <recommendedName>
        <fullName evidence="3">F-box domain-containing protein</fullName>
    </recommendedName>
</protein>
<name>A0A177E033_ALTAL</name>
<dbReference type="KEGG" id="aalt:CC77DRAFT_1056889"/>
<sequence length="315" mass="37235">MTSSLDNTDSANALWPAMIVQQTQPYLPVEIWSRVLHHVDDDYTLWVICRQVSQTFRAEAEHEFVLKRLSTLDISWLARGRAQHQDRLLYYHCRVLSIQFQSLIEDSARAQFSAQFQFNFHHDDIPIDDHEWIHCDCCKDIVVGLMAFRDLDFEERSGERYHASQTATLGSYCNEAELPGLMVDTVRKTFAFDWKAFLNDFFRITTYVETRNQVKDRVRDRAEQSLNNLRHPPNCGDDTSSVSLFEYWCKWPDTFEEEDDDRCTEAYFRRMQSVRNKAGFPLDLANITEKTRKYQRLRFSGRRVCRNHALFDKLS</sequence>
<gene>
    <name evidence="1" type="ORF">CC77DRAFT_1056889</name>
</gene>
<reference evidence="1 2" key="1">
    <citation type="submission" date="2016-05" db="EMBL/GenBank/DDBJ databases">
        <title>Comparative analysis of secretome profiles of manganese(II)-oxidizing ascomycete fungi.</title>
        <authorList>
            <consortium name="DOE Joint Genome Institute"/>
            <person name="Zeiner C.A."/>
            <person name="Purvine S.O."/>
            <person name="Zink E.M."/>
            <person name="Wu S."/>
            <person name="Pasa-Tolic L."/>
            <person name="Chaput D.L."/>
            <person name="Haridas S."/>
            <person name="Grigoriev I.V."/>
            <person name="Santelli C.M."/>
            <person name="Hansel C.M."/>
        </authorList>
    </citation>
    <scope>NUCLEOTIDE SEQUENCE [LARGE SCALE GENOMIC DNA]</scope>
    <source>
        <strain evidence="1 2">SRC1lrK2f</strain>
    </source>
</reference>
<dbReference type="VEuPathDB" id="FungiDB:CC77DRAFT_1056889"/>
<dbReference type="OMA" id="NTEHTHC"/>
<keyword evidence="2" id="KW-1185">Reference proteome</keyword>
<dbReference type="AlphaFoldDB" id="A0A177E033"/>
<evidence type="ECO:0000313" key="1">
    <source>
        <dbReference type="EMBL" id="OAG25086.1"/>
    </source>
</evidence>
<dbReference type="Proteomes" id="UP000077248">
    <property type="component" value="Unassembled WGS sequence"/>
</dbReference>
<dbReference type="EMBL" id="KV441470">
    <property type="protein sequence ID" value="OAG25086.1"/>
    <property type="molecule type" value="Genomic_DNA"/>
</dbReference>
<organism evidence="1 2">
    <name type="scientific">Alternaria alternata</name>
    <name type="common">Alternaria rot fungus</name>
    <name type="synonym">Torula alternata</name>
    <dbReference type="NCBI Taxonomy" id="5599"/>
    <lineage>
        <taxon>Eukaryota</taxon>
        <taxon>Fungi</taxon>
        <taxon>Dikarya</taxon>
        <taxon>Ascomycota</taxon>
        <taxon>Pezizomycotina</taxon>
        <taxon>Dothideomycetes</taxon>
        <taxon>Pleosporomycetidae</taxon>
        <taxon>Pleosporales</taxon>
        <taxon>Pleosporineae</taxon>
        <taxon>Pleosporaceae</taxon>
        <taxon>Alternaria</taxon>
        <taxon>Alternaria sect. Alternaria</taxon>
        <taxon>Alternaria alternata complex</taxon>
    </lineage>
</organism>
<accession>A0A177E033</accession>
<proteinExistence type="predicted"/>